<dbReference type="Proteomes" id="UP000632195">
    <property type="component" value="Unassembled WGS sequence"/>
</dbReference>
<dbReference type="EMBL" id="BMNY01000001">
    <property type="protein sequence ID" value="GGM73232.1"/>
    <property type="molecule type" value="Genomic_DNA"/>
</dbReference>
<dbReference type="AlphaFoldDB" id="A0AA37BR46"/>
<comment type="caution">
    <text evidence="1">The sequence shown here is derived from an EMBL/GenBank/DDBJ whole genome shotgun (WGS) entry which is preliminary data.</text>
</comment>
<organism evidence="1 2">
    <name type="scientific">Thermogymnomonas acidicola</name>
    <dbReference type="NCBI Taxonomy" id="399579"/>
    <lineage>
        <taxon>Archaea</taxon>
        <taxon>Methanobacteriati</taxon>
        <taxon>Thermoplasmatota</taxon>
        <taxon>Thermoplasmata</taxon>
        <taxon>Thermoplasmatales</taxon>
        <taxon>Thermogymnomonas</taxon>
    </lineage>
</organism>
<name>A0AA37BR46_9ARCH</name>
<proteinExistence type="predicted"/>
<keyword evidence="2" id="KW-1185">Reference proteome</keyword>
<evidence type="ECO:0000313" key="2">
    <source>
        <dbReference type="Proteomes" id="UP000632195"/>
    </source>
</evidence>
<evidence type="ECO:0000313" key="1">
    <source>
        <dbReference type="EMBL" id="GGM73232.1"/>
    </source>
</evidence>
<reference evidence="1" key="2">
    <citation type="submission" date="2022-09" db="EMBL/GenBank/DDBJ databases">
        <authorList>
            <person name="Sun Q."/>
            <person name="Ohkuma M."/>
        </authorList>
    </citation>
    <scope>NUCLEOTIDE SEQUENCE</scope>
    <source>
        <strain evidence="1">JCM 13583</strain>
    </source>
</reference>
<sequence>MPVFWVSDINTDHILVTPVLEMGPYFVKGDPVWINIELSYPSGTLRYCVMEE</sequence>
<reference evidence="1" key="1">
    <citation type="journal article" date="2014" name="Int. J. Syst. Evol. Microbiol.">
        <title>Complete genome sequence of Corynebacterium casei LMG S-19264T (=DSM 44701T), isolated from a smear-ripened cheese.</title>
        <authorList>
            <consortium name="US DOE Joint Genome Institute (JGI-PGF)"/>
            <person name="Walter F."/>
            <person name="Albersmeier A."/>
            <person name="Kalinowski J."/>
            <person name="Ruckert C."/>
        </authorList>
    </citation>
    <scope>NUCLEOTIDE SEQUENCE</scope>
    <source>
        <strain evidence="1">JCM 13583</strain>
    </source>
</reference>
<protein>
    <submittedName>
        <fullName evidence="1">Uncharacterized protein</fullName>
    </submittedName>
</protein>
<accession>A0AA37BR46</accession>
<gene>
    <name evidence="1" type="ORF">GCM10007108_09010</name>
</gene>